<feature type="transmembrane region" description="Helical" evidence="1">
    <location>
        <begin position="46"/>
        <end position="65"/>
    </location>
</feature>
<dbReference type="RefSeq" id="WP_203768014.1">
    <property type="nucleotide sequence ID" value="NZ_BAAAYJ010000067.1"/>
</dbReference>
<evidence type="ECO:0000313" key="4">
    <source>
        <dbReference type="Proteomes" id="UP000647172"/>
    </source>
</evidence>
<keyword evidence="4" id="KW-1185">Reference proteome</keyword>
<comment type="caution">
    <text evidence="3">The sequence shown here is derived from an EMBL/GenBank/DDBJ whole genome shotgun (WGS) entry which is preliminary data.</text>
</comment>
<dbReference type="AlphaFoldDB" id="A0A919JH26"/>
<dbReference type="GO" id="GO:0006974">
    <property type="term" value="P:DNA damage response"/>
    <property type="evidence" value="ECO:0007669"/>
    <property type="project" value="TreeGrafter"/>
</dbReference>
<dbReference type="PANTHER" id="PTHR37290">
    <property type="entry name" value="INNER MEMBRANE PROTEIN YIAA-RELATED"/>
    <property type="match status" value="1"/>
</dbReference>
<proteinExistence type="predicted"/>
<dbReference type="PANTHER" id="PTHR37290:SF1">
    <property type="entry name" value="INNER MEMBRANE PROTEIN YIAA"/>
    <property type="match status" value="1"/>
</dbReference>
<feature type="transmembrane region" description="Helical" evidence="1">
    <location>
        <begin position="110"/>
        <end position="128"/>
    </location>
</feature>
<keyword evidence="1" id="KW-0472">Membrane</keyword>
<accession>A0A919JH26</accession>
<feature type="domain" description="YiaAB two helix" evidence="2">
    <location>
        <begin position="15"/>
        <end position="67"/>
    </location>
</feature>
<reference evidence="3" key="1">
    <citation type="submission" date="2021-01" db="EMBL/GenBank/DDBJ databases">
        <title>Whole genome shotgun sequence of Actinoplanes nipponensis NBRC 14063.</title>
        <authorList>
            <person name="Komaki H."/>
            <person name="Tamura T."/>
        </authorList>
    </citation>
    <scope>NUCLEOTIDE SEQUENCE</scope>
    <source>
        <strain evidence="3">NBRC 14063</strain>
    </source>
</reference>
<dbReference type="Pfam" id="PF05360">
    <property type="entry name" value="YiaAB"/>
    <property type="match status" value="2"/>
</dbReference>
<dbReference type="InterPro" id="IPR008024">
    <property type="entry name" value="YiaAB"/>
</dbReference>
<dbReference type="Proteomes" id="UP000647172">
    <property type="component" value="Unassembled WGS sequence"/>
</dbReference>
<dbReference type="GO" id="GO:0005886">
    <property type="term" value="C:plasma membrane"/>
    <property type="evidence" value="ECO:0007669"/>
    <property type="project" value="TreeGrafter"/>
</dbReference>
<sequence length="160" mass="16758">MTSQTSAPIKPTAAFVGASWAALLLGVVTFAVGLWNASMVKSEKGFYAAVLVLGLFAAVSLQKAVRDRAEGLAVSALYLGLSWSVLALAVLMLVVGLWNSGMTLSEKGFYGLSFAMTLFAAVAVQKNVRDALQDRAPSHAVAVPPAVQRWDGRRDGSATA</sequence>
<name>A0A919JH26_9ACTN</name>
<keyword evidence="1" id="KW-0812">Transmembrane</keyword>
<feature type="domain" description="YiaAB two helix" evidence="2">
    <location>
        <begin position="78"/>
        <end position="130"/>
    </location>
</feature>
<feature type="transmembrane region" description="Helical" evidence="1">
    <location>
        <begin position="12"/>
        <end position="34"/>
    </location>
</feature>
<dbReference type="EMBL" id="BOMQ01000028">
    <property type="protein sequence ID" value="GIE48927.1"/>
    <property type="molecule type" value="Genomic_DNA"/>
</dbReference>
<dbReference type="NCBIfam" id="NF008482">
    <property type="entry name" value="PRK11383.1"/>
    <property type="match status" value="1"/>
</dbReference>
<evidence type="ECO:0000259" key="2">
    <source>
        <dbReference type="Pfam" id="PF05360"/>
    </source>
</evidence>
<evidence type="ECO:0000256" key="1">
    <source>
        <dbReference type="SAM" id="Phobius"/>
    </source>
</evidence>
<organism evidence="3 4">
    <name type="scientific">Actinoplanes nipponensis</name>
    <dbReference type="NCBI Taxonomy" id="135950"/>
    <lineage>
        <taxon>Bacteria</taxon>
        <taxon>Bacillati</taxon>
        <taxon>Actinomycetota</taxon>
        <taxon>Actinomycetes</taxon>
        <taxon>Micromonosporales</taxon>
        <taxon>Micromonosporaceae</taxon>
        <taxon>Actinoplanes</taxon>
    </lineage>
</organism>
<evidence type="ECO:0000313" key="3">
    <source>
        <dbReference type="EMBL" id="GIE48927.1"/>
    </source>
</evidence>
<dbReference type="InterPro" id="IPR038972">
    <property type="entry name" value="YiaA-like"/>
</dbReference>
<gene>
    <name evidence="3" type="ORF">Ani05nite_24610</name>
</gene>
<feature type="transmembrane region" description="Helical" evidence="1">
    <location>
        <begin position="77"/>
        <end position="98"/>
    </location>
</feature>
<protein>
    <recommendedName>
        <fullName evidence="2">YiaAB two helix domain-containing protein</fullName>
    </recommendedName>
</protein>
<keyword evidence="1" id="KW-1133">Transmembrane helix</keyword>